<dbReference type="Proteomes" id="UP001500630">
    <property type="component" value="Unassembled WGS sequence"/>
</dbReference>
<evidence type="ECO:0000313" key="3">
    <source>
        <dbReference type="Proteomes" id="UP001500630"/>
    </source>
</evidence>
<gene>
    <name evidence="2" type="ORF">GCM10022419_015930</name>
</gene>
<protein>
    <recommendedName>
        <fullName evidence="1">DUF6879 domain-containing protein</fullName>
    </recommendedName>
</protein>
<dbReference type="EMBL" id="BAABDQ010000003">
    <property type="protein sequence ID" value="GAA3536929.1"/>
    <property type="molecule type" value="Genomic_DNA"/>
</dbReference>
<dbReference type="Pfam" id="PF21806">
    <property type="entry name" value="DUF6879"/>
    <property type="match status" value="1"/>
</dbReference>
<name>A0ABP6VKW1_9ACTN</name>
<feature type="domain" description="DUF6879" evidence="1">
    <location>
        <begin position="6"/>
        <end position="171"/>
    </location>
</feature>
<reference evidence="3" key="1">
    <citation type="journal article" date="2019" name="Int. J. Syst. Evol. Microbiol.">
        <title>The Global Catalogue of Microorganisms (GCM) 10K type strain sequencing project: providing services to taxonomists for standard genome sequencing and annotation.</title>
        <authorList>
            <consortium name="The Broad Institute Genomics Platform"/>
            <consortium name="The Broad Institute Genome Sequencing Center for Infectious Disease"/>
            <person name="Wu L."/>
            <person name="Ma J."/>
        </authorList>
    </citation>
    <scope>NUCLEOTIDE SEQUENCE [LARGE SCALE GENOMIC DNA]</scope>
    <source>
        <strain evidence="3">JCM 17326</strain>
    </source>
</reference>
<sequence>MAMIQTLAELFGRAEHSVTHLEMRDTYGSNEPDFVAWLGGTSVEELERLGNMNAWVDLIRANVKRGVTFRRARIVSEPHSDYIAFEHAVSGYSNLAGGELVRWLPRPQAKDIPLPGCDFWQIDDGLICWVFQSGDGEPAGFEMSEKPGEVELCRLAFESVWQRAVDHTEYKPS</sequence>
<evidence type="ECO:0000313" key="2">
    <source>
        <dbReference type="EMBL" id="GAA3536929.1"/>
    </source>
</evidence>
<accession>A0ABP6VKW1</accession>
<comment type="caution">
    <text evidence="2">The sequence shown here is derived from an EMBL/GenBank/DDBJ whole genome shotgun (WGS) entry which is preliminary data.</text>
</comment>
<organism evidence="2 3">
    <name type="scientific">Nonomuraea rosea</name>
    <dbReference type="NCBI Taxonomy" id="638574"/>
    <lineage>
        <taxon>Bacteria</taxon>
        <taxon>Bacillati</taxon>
        <taxon>Actinomycetota</taxon>
        <taxon>Actinomycetes</taxon>
        <taxon>Streptosporangiales</taxon>
        <taxon>Streptosporangiaceae</taxon>
        <taxon>Nonomuraea</taxon>
    </lineage>
</organism>
<keyword evidence="3" id="KW-1185">Reference proteome</keyword>
<dbReference type="InterPro" id="IPR049244">
    <property type="entry name" value="DUF6879"/>
</dbReference>
<proteinExistence type="predicted"/>
<evidence type="ECO:0000259" key="1">
    <source>
        <dbReference type="Pfam" id="PF21806"/>
    </source>
</evidence>